<feature type="transmembrane region" description="Helical" evidence="6">
    <location>
        <begin position="381"/>
        <end position="403"/>
    </location>
</feature>
<keyword evidence="4 6" id="KW-1133">Transmembrane helix</keyword>
<organism evidence="8 9">
    <name type="scientific">Cyphellophora europaea (strain CBS 101466)</name>
    <name type="common">Phialophora europaea</name>
    <dbReference type="NCBI Taxonomy" id="1220924"/>
    <lineage>
        <taxon>Eukaryota</taxon>
        <taxon>Fungi</taxon>
        <taxon>Dikarya</taxon>
        <taxon>Ascomycota</taxon>
        <taxon>Pezizomycotina</taxon>
        <taxon>Eurotiomycetes</taxon>
        <taxon>Chaetothyriomycetidae</taxon>
        <taxon>Chaetothyriales</taxon>
        <taxon>Cyphellophoraceae</taxon>
        <taxon>Cyphellophora</taxon>
    </lineage>
</organism>
<name>W2S420_CYPE1</name>
<dbReference type="CDD" id="cd17330">
    <property type="entry name" value="MFS_SLC46_TetA_like"/>
    <property type="match status" value="1"/>
</dbReference>
<keyword evidence="3 6" id="KW-0812">Transmembrane</keyword>
<evidence type="ECO:0000256" key="5">
    <source>
        <dbReference type="ARBA" id="ARBA00023136"/>
    </source>
</evidence>
<dbReference type="PANTHER" id="PTHR23504">
    <property type="entry name" value="MAJOR FACILITATOR SUPERFAMILY DOMAIN-CONTAINING PROTEIN 10"/>
    <property type="match status" value="1"/>
</dbReference>
<feature type="transmembrane region" description="Helical" evidence="6">
    <location>
        <begin position="353"/>
        <end position="374"/>
    </location>
</feature>
<evidence type="ECO:0000259" key="7">
    <source>
        <dbReference type="PROSITE" id="PS50850"/>
    </source>
</evidence>
<dbReference type="PANTHER" id="PTHR23504:SF2">
    <property type="entry name" value="TRANSPORTER, PUTATIVE (AFU_ORTHOLOGUE AFUA_8G04150)-RELATED"/>
    <property type="match status" value="1"/>
</dbReference>
<proteinExistence type="predicted"/>
<feature type="transmembrane region" description="Helical" evidence="6">
    <location>
        <begin position="294"/>
        <end position="314"/>
    </location>
</feature>
<dbReference type="InterPro" id="IPR011701">
    <property type="entry name" value="MFS"/>
</dbReference>
<dbReference type="Pfam" id="PF07690">
    <property type="entry name" value="MFS_1"/>
    <property type="match status" value="1"/>
</dbReference>
<feature type="transmembrane region" description="Helical" evidence="6">
    <location>
        <begin position="191"/>
        <end position="214"/>
    </location>
</feature>
<evidence type="ECO:0000313" key="8">
    <source>
        <dbReference type="EMBL" id="ETN43436.1"/>
    </source>
</evidence>
<protein>
    <recommendedName>
        <fullName evidence="7">Major facilitator superfamily (MFS) profile domain-containing protein</fullName>
    </recommendedName>
</protein>
<dbReference type="GO" id="GO:0022857">
    <property type="term" value="F:transmembrane transporter activity"/>
    <property type="evidence" value="ECO:0007669"/>
    <property type="project" value="InterPro"/>
</dbReference>
<dbReference type="RefSeq" id="XP_008715172.1">
    <property type="nucleotide sequence ID" value="XM_008716950.1"/>
</dbReference>
<dbReference type="EMBL" id="KB822718">
    <property type="protein sequence ID" value="ETN43436.1"/>
    <property type="molecule type" value="Genomic_DNA"/>
</dbReference>
<dbReference type="GeneID" id="19969934"/>
<feature type="transmembrane region" description="Helical" evidence="6">
    <location>
        <begin position="484"/>
        <end position="502"/>
    </location>
</feature>
<dbReference type="Proteomes" id="UP000030752">
    <property type="component" value="Unassembled WGS sequence"/>
</dbReference>
<feature type="transmembrane region" description="Helical" evidence="6">
    <location>
        <begin position="20"/>
        <end position="41"/>
    </location>
</feature>
<dbReference type="FunCoup" id="W2S420">
    <property type="interactions" value="69"/>
</dbReference>
<evidence type="ECO:0000256" key="6">
    <source>
        <dbReference type="SAM" id="Phobius"/>
    </source>
</evidence>
<gene>
    <name evidence="8" type="ORF">HMPREF1541_02595</name>
</gene>
<feature type="transmembrane region" description="Helical" evidence="6">
    <location>
        <begin position="409"/>
        <end position="433"/>
    </location>
</feature>
<dbReference type="eggNOG" id="KOG2615">
    <property type="taxonomic scope" value="Eukaryota"/>
</dbReference>
<dbReference type="VEuPathDB" id="FungiDB:HMPREF1541_02595"/>
<dbReference type="OrthoDB" id="10262656at2759"/>
<dbReference type="InterPro" id="IPR036259">
    <property type="entry name" value="MFS_trans_sf"/>
</dbReference>
<evidence type="ECO:0000256" key="1">
    <source>
        <dbReference type="ARBA" id="ARBA00004141"/>
    </source>
</evidence>
<dbReference type="SUPFAM" id="SSF103473">
    <property type="entry name" value="MFS general substrate transporter"/>
    <property type="match status" value="1"/>
</dbReference>
<dbReference type="HOGENOM" id="CLU_001265_54_5_1"/>
<dbReference type="InterPro" id="IPR020846">
    <property type="entry name" value="MFS_dom"/>
</dbReference>
<keyword evidence="9" id="KW-1185">Reference proteome</keyword>
<dbReference type="Gene3D" id="1.20.1250.20">
    <property type="entry name" value="MFS general substrate transporter like domains"/>
    <property type="match status" value="1"/>
</dbReference>
<keyword evidence="5 6" id="KW-0472">Membrane</keyword>
<dbReference type="PROSITE" id="PS50850">
    <property type="entry name" value="MFS"/>
    <property type="match status" value="1"/>
</dbReference>
<keyword evidence="2" id="KW-0813">Transport</keyword>
<evidence type="ECO:0000256" key="4">
    <source>
        <dbReference type="ARBA" id="ARBA00022989"/>
    </source>
</evidence>
<feature type="transmembrane region" description="Helical" evidence="6">
    <location>
        <begin position="148"/>
        <end position="171"/>
    </location>
</feature>
<comment type="subcellular location">
    <subcellularLocation>
        <location evidence="1">Membrane</location>
        <topology evidence="1">Multi-pass membrane protein</topology>
    </subcellularLocation>
</comment>
<accession>W2S420</accession>
<evidence type="ECO:0000256" key="3">
    <source>
        <dbReference type="ARBA" id="ARBA00022692"/>
    </source>
</evidence>
<feature type="transmembrane region" description="Helical" evidence="6">
    <location>
        <begin position="90"/>
        <end position="107"/>
    </location>
</feature>
<dbReference type="GO" id="GO:0016020">
    <property type="term" value="C:membrane"/>
    <property type="evidence" value="ECO:0007669"/>
    <property type="project" value="UniProtKB-SubCell"/>
</dbReference>
<feature type="transmembrane region" description="Helical" evidence="6">
    <location>
        <begin position="113"/>
        <end position="136"/>
    </location>
</feature>
<feature type="transmembrane region" description="Helical" evidence="6">
    <location>
        <begin position="56"/>
        <end position="78"/>
    </location>
</feature>
<dbReference type="AlphaFoldDB" id="W2S420"/>
<feature type="domain" description="Major facilitator superfamily (MFS) profile" evidence="7">
    <location>
        <begin position="19"/>
        <end position="507"/>
    </location>
</feature>
<sequence>MRLTQTRHSSRDDDFPYVQLLVLALCRLAEPIAITSIFPYAWRMVIGFEFGSKSDASFYCGIIIAAFSLAESFTSIWWGTLSDRIGRKPVLLLGCCGTILSLLVVGFSESFAVALFGRILGGLLNGNIGVIQTMVSELIKKPEHEPKAYAVMPFVWSVGTIVGPSIGGLLADPAHAYPGTFSKHGFFGRHPWALPNIVCAGLMLLSVIAGYLIIDETHPDLCKGADPTIHHDLPETTPMITGAGANADQGIDLRQESYGTFNEVEVSQKEEWEIHPDGTSVCSQNDKTCMREKWLTPQVAMLTLALGIFSYHSMCYDHLLPIFFQDERSDEISILSTGMFHVPGGLGMSTRDVGIIMSINGLIALFIQAVIFPFAADKLGVFRVFVLVTVLHPIAYFIVPYLALLPESALLPGIYTCLAIRNLLSILDYPVLLILLKQASISPSVLGRINGLAAAAGAACRTVAPPVAGLLYGWGSEMGFTGLAWWGAGAMALVGVVQLYFVPRGRAEGANVKPILPCFAAEEAQEHPRDVVDVTVYDEERRV</sequence>
<evidence type="ECO:0000256" key="2">
    <source>
        <dbReference type="ARBA" id="ARBA00022448"/>
    </source>
</evidence>
<dbReference type="InParanoid" id="W2S420"/>
<reference evidence="8 9" key="1">
    <citation type="submission" date="2013-03" db="EMBL/GenBank/DDBJ databases">
        <title>The Genome Sequence of Phialophora europaea CBS 101466.</title>
        <authorList>
            <consortium name="The Broad Institute Genomics Platform"/>
            <person name="Cuomo C."/>
            <person name="de Hoog S."/>
            <person name="Gorbushina A."/>
            <person name="Walker B."/>
            <person name="Young S.K."/>
            <person name="Zeng Q."/>
            <person name="Gargeya S."/>
            <person name="Fitzgerald M."/>
            <person name="Haas B."/>
            <person name="Abouelleil A."/>
            <person name="Allen A.W."/>
            <person name="Alvarado L."/>
            <person name="Arachchi H.M."/>
            <person name="Berlin A.M."/>
            <person name="Chapman S.B."/>
            <person name="Gainer-Dewar J."/>
            <person name="Goldberg J."/>
            <person name="Griggs A."/>
            <person name="Gujja S."/>
            <person name="Hansen M."/>
            <person name="Howarth C."/>
            <person name="Imamovic A."/>
            <person name="Ireland A."/>
            <person name="Larimer J."/>
            <person name="McCowan C."/>
            <person name="Murphy C."/>
            <person name="Pearson M."/>
            <person name="Poon T.W."/>
            <person name="Priest M."/>
            <person name="Roberts A."/>
            <person name="Saif S."/>
            <person name="Shea T."/>
            <person name="Sisk P."/>
            <person name="Sykes S."/>
            <person name="Wortman J."/>
            <person name="Nusbaum C."/>
            <person name="Birren B."/>
        </authorList>
    </citation>
    <scope>NUCLEOTIDE SEQUENCE [LARGE SCALE GENOMIC DNA]</scope>
    <source>
        <strain evidence="8 9">CBS 101466</strain>
    </source>
</reference>
<evidence type="ECO:0000313" key="9">
    <source>
        <dbReference type="Proteomes" id="UP000030752"/>
    </source>
</evidence>
<feature type="transmembrane region" description="Helical" evidence="6">
    <location>
        <begin position="445"/>
        <end position="464"/>
    </location>
</feature>